<keyword evidence="7" id="KW-1185">Reference proteome</keyword>
<keyword evidence="1" id="KW-0805">Transcription regulation</keyword>
<dbReference type="Gene3D" id="1.10.10.60">
    <property type="entry name" value="Homeodomain-like"/>
    <property type="match status" value="1"/>
</dbReference>
<dbReference type="EMBL" id="AP010904">
    <property type="protein sequence ID" value="BAH77553.1"/>
    <property type="molecule type" value="Genomic_DNA"/>
</dbReference>
<name>C4XP52_SOLM1</name>
<protein>
    <submittedName>
        <fullName evidence="6">TetR family transcriptional regulator</fullName>
    </submittedName>
</protein>
<accession>C4XP52</accession>
<organism evidence="6 7">
    <name type="scientific">Solidesulfovibrio magneticus (strain ATCC 700980 / DSM 13731 / RS-1)</name>
    <name type="common">Desulfovibrio magneticus</name>
    <dbReference type="NCBI Taxonomy" id="573370"/>
    <lineage>
        <taxon>Bacteria</taxon>
        <taxon>Pseudomonadati</taxon>
        <taxon>Thermodesulfobacteriota</taxon>
        <taxon>Desulfovibrionia</taxon>
        <taxon>Desulfovibrionales</taxon>
        <taxon>Desulfovibrionaceae</taxon>
        <taxon>Solidesulfovibrio</taxon>
    </lineage>
</organism>
<dbReference type="SUPFAM" id="SSF48498">
    <property type="entry name" value="Tetracyclin repressor-like, C-terminal domain"/>
    <property type="match status" value="1"/>
</dbReference>
<dbReference type="RefSeq" id="WP_015862685.1">
    <property type="nucleotide sequence ID" value="NC_012796.1"/>
</dbReference>
<evidence type="ECO:0000313" key="7">
    <source>
        <dbReference type="Proteomes" id="UP000009071"/>
    </source>
</evidence>
<evidence type="ECO:0000259" key="5">
    <source>
        <dbReference type="PROSITE" id="PS50977"/>
    </source>
</evidence>
<dbReference type="InterPro" id="IPR011075">
    <property type="entry name" value="TetR_C"/>
</dbReference>
<evidence type="ECO:0000256" key="3">
    <source>
        <dbReference type="ARBA" id="ARBA00023163"/>
    </source>
</evidence>
<dbReference type="PANTHER" id="PTHR30055">
    <property type="entry name" value="HTH-TYPE TRANSCRIPTIONAL REGULATOR RUTR"/>
    <property type="match status" value="1"/>
</dbReference>
<dbReference type="GO" id="GO:0000976">
    <property type="term" value="F:transcription cis-regulatory region binding"/>
    <property type="evidence" value="ECO:0007669"/>
    <property type="project" value="TreeGrafter"/>
</dbReference>
<proteinExistence type="predicted"/>
<dbReference type="InterPro" id="IPR050109">
    <property type="entry name" value="HTH-type_TetR-like_transc_reg"/>
</dbReference>
<keyword evidence="3" id="KW-0804">Transcription</keyword>
<dbReference type="InterPro" id="IPR001647">
    <property type="entry name" value="HTH_TetR"/>
</dbReference>
<dbReference type="InterPro" id="IPR036271">
    <property type="entry name" value="Tet_transcr_reg_TetR-rel_C_sf"/>
</dbReference>
<evidence type="ECO:0000256" key="1">
    <source>
        <dbReference type="ARBA" id="ARBA00023015"/>
    </source>
</evidence>
<keyword evidence="2 4" id="KW-0238">DNA-binding</keyword>
<dbReference type="PANTHER" id="PTHR30055:SF148">
    <property type="entry name" value="TETR-FAMILY TRANSCRIPTIONAL REGULATOR"/>
    <property type="match status" value="1"/>
</dbReference>
<dbReference type="Proteomes" id="UP000009071">
    <property type="component" value="Chromosome"/>
</dbReference>
<dbReference type="AlphaFoldDB" id="C4XP52"/>
<sequence>MPAPSPKRPPGRPRSDAARQAILEAADGLLAEVGFAGLTMEGIAARAGVGKATVYRWWPSKGAVAMEAFLAGLTPRIAYPHTDCAVDDVVTQMLRLAEAYRGAGGRVVCELIALGQADPEAMAVFLDGYLLPRREAGKEVLRRGVAAGQIRPDADLDAMVDALYAPIFLRILLRHQPLDDDFIRHVADLVFSGLRPR</sequence>
<dbReference type="PROSITE" id="PS50977">
    <property type="entry name" value="HTH_TETR_2"/>
    <property type="match status" value="1"/>
</dbReference>
<dbReference type="Gene3D" id="1.10.357.10">
    <property type="entry name" value="Tetracycline Repressor, domain 2"/>
    <property type="match status" value="1"/>
</dbReference>
<reference evidence="6 7" key="1">
    <citation type="journal article" date="2009" name="Genome Res.">
        <title>Whole genome sequence of Desulfovibrio magneticus strain RS-1 revealed common gene clusters in magnetotactic bacteria.</title>
        <authorList>
            <person name="Nakazawa H."/>
            <person name="Arakaki A."/>
            <person name="Narita-Yamada S."/>
            <person name="Yashiro I."/>
            <person name="Jinno K."/>
            <person name="Aoki N."/>
            <person name="Tsuruyama A."/>
            <person name="Okamura Y."/>
            <person name="Tanikawa S."/>
            <person name="Fujita N."/>
            <person name="Takeyama H."/>
            <person name="Matsunaga T."/>
        </authorList>
    </citation>
    <scope>NUCLEOTIDE SEQUENCE [LARGE SCALE GENOMIC DNA]</scope>
    <source>
        <strain evidence="7">ATCC 700980 / DSM 13731 / RS-1</strain>
    </source>
</reference>
<dbReference type="GO" id="GO:0003700">
    <property type="term" value="F:DNA-binding transcription factor activity"/>
    <property type="evidence" value="ECO:0007669"/>
    <property type="project" value="TreeGrafter"/>
</dbReference>
<feature type="domain" description="HTH tetR-type" evidence="5">
    <location>
        <begin position="16"/>
        <end position="76"/>
    </location>
</feature>
<dbReference type="HOGENOM" id="CLU_069356_25_6_7"/>
<evidence type="ECO:0000256" key="4">
    <source>
        <dbReference type="PROSITE-ProRule" id="PRU00335"/>
    </source>
</evidence>
<dbReference type="SUPFAM" id="SSF46689">
    <property type="entry name" value="Homeodomain-like"/>
    <property type="match status" value="1"/>
</dbReference>
<dbReference type="eggNOG" id="COG1309">
    <property type="taxonomic scope" value="Bacteria"/>
</dbReference>
<dbReference type="InterPro" id="IPR009057">
    <property type="entry name" value="Homeodomain-like_sf"/>
</dbReference>
<evidence type="ECO:0000313" key="6">
    <source>
        <dbReference type="EMBL" id="BAH77553.1"/>
    </source>
</evidence>
<feature type="DNA-binding region" description="H-T-H motif" evidence="4">
    <location>
        <begin position="39"/>
        <end position="58"/>
    </location>
</feature>
<evidence type="ECO:0000256" key="2">
    <source>
        <dbReference type="ARBA" id="ARBA00023125"/>
    </source>
</evidence>
<dbReference type="OrthoDB" id="9796019at2"/>
<dbReference type="Pfam" id="PF00440">
    <property type="entry name" value="TetR_N"/>
    <property type="match status" value="1"/>
</dbReference>
<dbReference type="PRINTS" id="PR00455">
    <property type="entry name" value="HTHTETR"/>
</dbReference>
<dbReference type="Pfam" id="PF16859">
    <property type="entry name" value="TetR_C_11"/>
    <property type="match status" value="1"/>
</dbReference>
<dbReference type="STRING" id="573370.DMR_40620"/>
<dbReference type="KEGG" id="dma:DMR_40620"/>
<gene>
    <name evidence="6" type="ordered locus">DMR_40620</name>
</gene>